<dbReference type="EMBL" id="BARS01037488">
    <property type="protein sequence ID" value="GAG26596.1"/>
    <property type="molecule type" value="Genomic_DNA"/>
</dbReference>
<feature type="non-terminal residue" evidence="2">
    <location>
        <position position="53"/>
    </location>
</feature>
<reference evidence="2" key="1">
    <citation type="journal article" date="2014" name="Front. Microbiol.">
        <title>High frequency of phylogenetically diverse reductive dehalogenase-homologous genes in deep subseafloor sedimentary metagenomes.</title>
        <authorList>
            <person name="Kawai M."/>
            <person name="Futagami T."/>
            <person name="Toyoda A."/>
            <person name="Takaki Y."/>
            <person name="Nishi S."/>
            <person name="Hori S."/>
            <person name="Arai W."/>
            <person name="Tsubouchi T."/>
            <person name="Morono Y."/>
            <person name="Uchiyama I."/>
            <person name="Ito T."/>
            <person name="Fujiyama A."/>
            <person name="Inagaki F."/>
            <person name="Takami H."/>
        </authorList>
    </citation>
    <scope>NUCLEOTIDE SEQUENCE</scope>
    <source>
        <strain evidence="2">Expedition CK06-06</strain>
    </source>
</reference>
<evidence type="ECO:0000313" key="2">
    <source>
        <dbReference type="EMBL" id="GAG26596.1"/>
    </source>
</evidence>
<proteinExistence type="predicted"/>
<protein>
    <submittedName>
        <fullName evidence="2">Uncharacterized protein</fullName>
    </submittedName>
</protein>
<dbReference type="AlphaFoldDB" id="X0XNR3"/>
<accession>X0XNR3</accession>
<organism evidence="2">
    <name type="scientific">marine sediment metagenome</name>
    <dbReference type="NCBI Taxonomy" id="412755"/>
    <lineage>
        <taxon>unclassified sequences</taxon>
        <taxon>metagenomes</taxon>
        <taxon>ecological metagenomes</taxon>
    </lineage>
</organism>
<feature type="region of interest" description="Disordered" evidence="1">
    <location>
        <begin position="1"/>
        <end position="53"/>
    </location>
</feature>
<comment type="caution">
    <text evidence="2">The sequence shown here is derived from an EMBL/GenBank/DDBJ whole genome shotgun (WGS) entry which is preliminary data.</text>
</comment>
<feature type="compositionally biased region" description="Basic and acidic residues" evidence="1">
    <location>
        <begin position="14"/>
        <end position="53"/>
    </location>
</feature>
<gene>
    <name evidence="2" type="ORF">S01H1_57481</name>
</gene>
<name>X0XNR3_9ZZZZ</name>
<sequence length="53" mass="6036">MKEFLTPLTKHVGNGRDLKDSRQTDPVKHRDQIGAERPRERCHSFHGPKDGVG</sequence>
<evidence type="ECO:0000256" key="1">
    <source>
        <dbReference type="SAM" id="MobiDB-lite"/>
    </source>
</evidence>